<keyword evidence="3" id="KW-1185">Reference proteome</keyword>
<reference evidence="2 3" key="1">
    <citation type="submission" date="2016-02" db="EMBL/GenBank/DDBJ databases">
        <title>Genome analysis of coral dinoflagellate symbionts highlights evolutionary adaptations to a symbiotic lifestyle.</title>
        <authorList>
            <person name="Aranda M."/>
            <person name="Li Y."/>
            <person name="Liew Y.J."/>
            <person name="Baumgarten S."/>
            <person name="Simakov O."/>
            <person name="Wilson M."/>
            <person name="Piel J."/>
            <person name="Ashoor H."/>
            <person name="Bougouffa S."/>
            <person name="Bajic V.B."/>
            <person name="Ryu T."/>
            <person name="Ravasi T."/>
            <person name="Bayer T."/>
            <person name="Micklem G."/>
            <person name="Kim H."/>
            <person name="Bhak J."/>
            <person name="Lajeunesse T.C."/>
            <person name="Voolstra C.R."/>
        </authorList>
    </citation>
    <scope>NUCLEOTIDE SEQUENCE [LARGE SCALE GENOMIC DNA]</scope>
    <source>
        <strain evidence="2 3">CCMP2467</strain>
    </source>
</reference>
<dbReference type="PROSITE" id="PS50297">
    <property type="entry name" value="ANK_REP_REGION"/>
    <property type="match status" value="1"/>
</dbReference>
<dbReference type="SMART" id="SM00248">
    <property type="entry name" value="ANK"/>
    <property type="match status" value="1"/>
</dbReference>
<evidence type="ECO:0000256" key="1">
    <source>
        <dbReference type="PROSITE-ProRule" id="PRU00023"/>
    </source>
</evidence>
<dbReference type="InterPro" id="IPR002110">
    <property type="entry name" value="Ankyrin_rpt"/>
</dbReference>
<evidence type="ECO:0000313" key="2">
    <source>
        <dbReference type="EMBL" id="OLQ03957.1"/>
    </source>
</evidence>
<dbReference type="EMBL" id="LSRX01000222">
    <property type="protein sequence ID" value="OLQ03957.1"/>
    <property type="molecule type" value="Genomic_DNA"/>
</dbReference>
<feature type="repeat" description="ANK" evidence="1">
    <location>
        <begin position="773"/>
        <end position="805"/>
    </location>
</feature>
<dbReference type="PANTHER" id="PTHR44207:SF2">
    <property type="entry name" value="REPEAT PROTEIN, PUTATIVE-RELATED"/>
    <property type="match status" value="1"/>
</dbReference>
<gene>
    <name evidence="2" type="ORF">AK812_SmicGene13040</name>
</gene>
<dbReference type="OrthoDB" id="10512556at2759"/>
<dbReference type="PROSITE" id="PS50088">
    <property type="entry name" value="ANK_REPEAT"/>
    <property type="match status" value="1"/>
</dbReference>
<protein>
    <submittedName>
        <fullName evidence="2">Uncharacterized protein</fullName>
    </submittedName>
</protein>
<comment type="caution">
    <text evidence="2">The sequence shown here is derived from an EMBL/GenBank/DDBJ whole genome shotgun (WGS) entry which is preliminary data.</text>
</comment>
<proteinExistence type="predicted"/>
<dbReference type="InterPro" id="IPR036770">
    <property type="entry name" value="Ankyrin_rpt-contain_sf"/>
</dbReference>
<dbReference type="AlphaFoldDB" id="A0A1Q9E969"/>
<name>A0A1Q9E969_SYMMI</name>
<dbReference type="SUPFAM" id="SSF48403">
    <property type="entry name" value="Ankyrin repeat"/>
    <property type="match status" value="1"/>
</dbReference>
<evidence type="ECO:0000313" key="3">
    <source>
        <dbReference type="Proteomes" id="UP000186817"/>
    </source>
</evidence>
<organism evidence="2 3">
    <name type="scientific">Symbiodinium microadriaticum</name>
    <name type="common">Dinoflagellate</name>
    <name type="synonym">Zooxanthella microadriatica</name>
    <dbReference type="NCBI Taxonomy" id="2951"/>
    <lineage>
        <taxon>Eukaryota</taxon>
        <taxon>Sar</taxon>
        <taxon>Alveolata</taxon>
        <taxon>Dinophyceae</taxon>
        <taxon>Suessiales</taxon>
        <taxon>Symbiodiniaceae</taxon>
        <taxon>Symbiodinium</taxon>
    </lineage>
</organism>
<keyword evidence="1" id="KW-0040">ANK repeat</keyword>
<accession>A0A1Q9E969</accession>
<dbReference type="Gene3D" id="1.25.40.20">
    <property type="entry name" value="Ankyrin repeat-containing domain"/>
    <property type="match status" value="1"/>
</dbReference>
<dbReference type="Proteomes" id="UP000186817">
    <property type="component" value="Unassembled WGS sequence"/>
</dbReference>
<sequence length="887" mass="95123">MLGSDLMETTSLQDALEKLQSEAISVSAAGLDALRDWLQDSANLDRADGESEVWPTVLRVLLKYLARQIQALVKTGGRKTSFRADAAATFVQAIRAAFRKGRRSKQPDFAKVHPQLGDVGLVDMALTARLKGSSLRKLVRALLEVEGSQALPAGLEATARLIRLAEGDLDVPFVCHKDWLLQHHEEFVAGISNAWAQHRSIENMELVLRFALSLDDFTVREAQLLVPLVADTLEADARADASLAASRFRGSGNRSAPLARLADLLAALVWRASGSAAAAAEEISNQFEKRCLPWALCLVRLSESHGRELCADEAVVVKLCAAVLRQLDKGARLQIELPWLQASLASLLSAATWAHLGQEKAATADVLDSLLCRDFGASLASPGIVENLPVITASAGLAAQVHSVADYARAALAQGASHANFWHLLAVVLVLGPAASTKELSQEFLQVAQKATTTQSNPALRSCVLAAARLQTSSTEQQQRLLEGMAAEAPEFGESFLRISGASTHLEELQRPREDDMSEAFADADDFLVGFPPPEQLGKAPGAAFAVALRHRHAERLRSIAELRCRSAAASLNGSAEGAGASGLGSEMDEVLLLHARSAVALRRQRQEEAPLASSGHGAGAVGFAATWALFECRLQAARAAQDPSKETDLQQQTPVLLALIPAVGLLLWLPQASGSRPQRALVESLRRLLQFAHTLLSAPAERLANLALSTPTPEAGIPGGGYVEKNYERPKIQIQQVSVMAPRCFLAAGRDQLEMTRILPEANADKDKSIQDGATPLVIAAENGQLKVARLLQEANADMSKAVRDGATAQTGQLQAMDDGFTPLRTAAQNGKFEVASWRPMRTKARPRLVAVPCCALQPTMGLLLECTTEKDEIFDDSANLPVAYL</sequence>
<dbReference type="PANTHER" id="PTHR44207">
    <property type="entry name" value="SURFACE ANTIGEN BSPA-LIKE-RELATED"/>
    <property type="match status" value="1"/>
</dbReference>
<dbReference type="Pfam" id="PF12796">
    <property type="entry name" value="Ank_2"/>
    <property type="match status" value="1"/>
</dbReference>